<dbReference type="PANTHER" id="PTHR38248">
    <property type="entry name" value="FUNK1 6"/>
    <property type="match status" value="1"/>
</dbReference>
<evidence type="ECO:0000256" key="1">
    <source>
        <dbReference type="ARBA" id="ARBA00012513"/>
    </source>
</evidence>
<dbReference type="Proteomes" id="UP000275772">
    <property type="component" value="Unassembled WGS sequence"/>
</dbReference>
<name>A0A383UPG2_BLUHO</name>
<feature type="domain" description="Fungal-type protein kinase" evidence="5">
    <location>
        <begin position="333"/>
        <end position="858"/>
    </location>
</feature>
<proteinExistence type="predicted"/>
<feature type="region of interest" description="Disordered" evidence="4">
    <location>
        <begin position="280"/>
        <end position="314"/>
    </location>
</feature>
<evidence type="ECO:0000256" key="3">
    <source>
        <dbReference type="ARBA" id="ARBA00048679"/>
    </source>
</evidence>
<dbReference type="Gene3D" id="1.10.510.10">
    <property type="entry name" value="Transferase(Phosphotransferase) domain 1"/>
    <property type="match status" value="1"/>
</dbReference>
<dbReference type="InterPro" id="IPR040976">
    <property type="entry name" value="Pkinase_fungal"/>
</dbReference>
<dbReference type="EMBL" id="UNSH01000041">
    <property type="protein sequence ID" value="SZF02224.1"/>
    <property type="molecule type" value="Genomic_DNA"/>
</dbReference>
<gene>
    <name evidence="6" type="ORF">BLGHR1_13002</name>
</gene>
<dbReference type="EC" id="2.7.11.1" evidence="1"/>
<reference evidence="6 7" key="1">
    <citation type="submission" date="2017-11" db="EMBL/GenBank/DDBJ databases">
        <authorList>
            <person name="Kracher B."/>
        </authorList>
    </citation>
    <scope>NUCLEOTIDE SEQUENCE [LARGE SCALE GENOMIC DNA]</scope>
    <source>
        <strain evidence="6 7">RACE1</strain>
    </source>
</reference>
<dbReference type="InterPro" id="IPR011009">
    <property type="entry name" value="Kinase-like_dom_sf"/>
</dbReference>
<accession>A0A383UPG2</accession>
<feature type="compositionally biased region" description="Low complexity" evidence="4">
    <location>
        <begin position="280"/>
        <end position="293"/>
    </location>
</feature>
<dbReference type="GO" id="GO:0004674">
    <property type="term" value="F:protein serine/threonine kinase activity"/>
    <property type="evidence" value="ECO:0007669"/>
    <property type="project" value="UniProtKB-EC"/>
</dbReference>
<dbReference type="PROSITE" id="PS00109">
    <property type="entry name" value="PROTEIN_KINASE_TYR"/>
    <property type="match status" value="1"/>
</dbReference>
<dbReference type="AlphaFoldDB" id="A0A383UPG2"/>
<dbReference type="Pfam" id="PF17667">
    <property type="entry name" value="Pkinase_fungal"/>
    <property type="match status" value="1"/>
</dbReference>
<comment type="catalytic activity">
    <reaction evidence="2">
        <text>L-threonyl-[protein] + ATP = O-phospho-L-threonyl-[protein] + ADP + H(+)</text>
        <dbReference type="Rhea" id="RHEA:46608"/>
        <dbReference type="Rhea" id="RHEA-COMP:11060"/>
        <dbReference type="Rhea" id="RHEA-COMP:11605"/>
        <dbReference type="ChEBI" id="CHEBI:15378"/>
        <dbReference type="ChEBI" id="CHEBI:30013"/>
        <dbReference type="ChEBI" id="CHEBI:30616"/>
        <dbReference type="ChEBI" id="CHEBI:61977"/>
        <dbReference type="ChEBI" id="CHEBI:456216"/>
        <dbReference type="EC" id="2.7.11.1"/>
    </reaction>
</comment>
<dbReference type="VEuPathDB" id="FungiDB:BLGHR1_13002"/>
<sequence>MKGIIMFSCARREIIKPSSSSSSPLLLFSISFLSPTLQLQDIMSLTSEMETYLTENPLERILNIFRNLYYCFFTTPCDTVFAIPKNSTQYLDPVRNLIDGFLNYVNRSPLIPEVTNNIHSRLTVIGSRIASTPFDLAPFEPLASLILTDATDVEVWKSLLLVVDTLESIFASQDSKVKNLSAKSIFRRAGTTQACTEQKMESLKLLLRRELHGSVYIYVQGFWKKYFTNKLWVDNCVDLAKEYVKRSAEDDLKFPETPTEKLVWNWMEAVEKKIFQSPSKTCTTSTTASSSTSGREEHQFSKTQIRTTKASEFDGGQTARQVDYFIKRRGLPTSRLHHWRDVLVVGEFTESTQTVFMDKFLQLSVLMRELFFAQPLRQFAHGFHLFKKSLLLWVYDRSGPYCGSFIDIGKSPQTLVYVMAAYMSMSDAELGLDPHIKYEAHQITVTLDVPGTEEKREFKLSPEPDAVQTSLVFRATSCYHTLEEDCAVKFSWKMCGDNSEAELLKLAKGIDGMADLMGSRDFVKISDLRKDLIFTNKMVKNTLPDDKAMATPLSFIDGTMLRESKSTSIVGTRKRKSATSDSGTDTGRSSKRSKTSYGPSFTRNTITEGIPTVSLNVIIEEEESSVPANWMLKKTENSLIGNAESTGEKRKSTENDEVNGRIKRLHLSSTAVEASSVQASAMSTAPGQGENAIDIPFISGEGDFEVENDHVDGFTEVEVKFAEIRDRHSSAVAITPYGRSLHKVESSLELVTVLRDAIKAHRSLMMKAKILHRDISANNIIMTGSEAHKNWKGYVIDLDLAVLLTDGKAQEKRQAMTGTMEFMALGILSGSCETTGAVVEHSYRHDLESFFYVFLWQCLSCGWEDGKEPNREYLKKWYTGTAHEIFDFKKTEIEGSHFIQHLLPRFSTKFQNLKQFAGTFRMILFFPHGEFDIGSQKDNNTLYKATIEAFEKAIRLLTMYVIISLITILDRTIFHPIWTGNKR</sequence>
<dbReference type="PANTHER" id="PTHR38248:SF2">
    <property type="entry name" value="FUNK1 11"/>
    <property type="match status" value="1"/>
</dbReference>
<protein>
    <recommendedName>
        <fullName evidence="1">non-specific serine/threonine protein kinase</fullName>
        <ecNumber evidence="1">2.7.11.1</ecNumber>
    </recommendedName>
</protein>
<feature type="compositionally biased region" description="Polar residues" evidence="4">
    <location>
        <begin position="301"/>
        <end position="310"/>
    </location>
</feature>
<evidence type="ECO:0000256" key="4">
    <source>
        <dbReference type="SAM" id="MobiDB-lite"/>
    </source>
</evidence>
<dbReference type="SUPFAM" id="SSF56112">
    <property type="entry name" value="Protein kinase-like (PK-like)"/>
    <property type="match status" value="1"/>
</dbReference>
<comment type="catalytic activity">
    <reaction evidence="3">
        <text>L-seryl-[protein] + ATP = O-phospho-L-seryl-[protein] + ADP + H(+)</text>
        <dbReference type="Rhea" id="RHEA:17989"/>
        <dbReference type="Rhea" id="RHEA-COMP:9863"/>
        <dbReference type="Rhea" id="RHEA-COMP:11604"/>
        <dbReference type="ChEBI" id="CHEBI:15378"/>
        <dbReference type="ChEBI" id="CHEBI:29999"/>
        <dbReference type="ChEBI" id="CHEBI:30616"/>
        <dbReference type="ChEBI" id="CHEBI:83421"/>
        <dbReference type="ChEBI" id="CHEBI:456216"/>
        <dbReference type="EC" id="2.7.11.1"/>
    </reaction>
</comment>
<dbReference type="InterPro" id="IPR008266">
    <property type="entry name" value="Tyr_kinase_AS"/>
</dbReference>
<evidence type="ECO:0000256" key="2">
    <source>
        <dbReference type="ARBA" id="ARBA00047899"/>
    </source>
</evidence>
<evidence type="ECO:0000259" key="5">
    <source>
        <dbReference type="Pfam" id="PF17667"/>
    </source>
</evidence>
<evidence type="ECO:0000313" key="6">
    <source>
        <dbReference type="EMBL" id="SZF02224.1"/>
    </source>
</evidence>
<feature type="compositionally biased region" description="Polar residues" evidence="4">
    <location>
        <begin position="595"/>
        <end position="605"/>
    </location>
</feature>
<organism evidence="6 7">
    <name type="scientific">Blumeria hordei</name>
    <name type="common">Barley powdery mildew</name>
    <name type="synonym">Blumeria graminis f. sp. hordei</name>
    <dbReference type="NCBI Taxonomy" id="2867405"/>
    <lineage>
        <taxon>Eukaryota</taxon>
        <taxon>Fungi</taxon>
        <taxon>Dikarya</taxon>
        <taxon>Ascomycota</taxon>
        <taxon>Pezizomycotina</taxon>
        <taxon>Leotiomycetes</taxon>
        <taxon>Erysiphales</taxon>
        <taxon>Erysiphaceae</taxon>
        <taxon>Blumeria</taxon>
    </lineage>
</organism>
<evidence type="ECO:0000313" key="7">
    <source>
        <dbReference type="Proteomes" id="UP000275772"/>
    </source>
</evidence>
<feature type="region of interest" description="Disordered" evidence="4">
    <location>
        <begin position="566"/>
        <end position="605"/>
    </location>
</feature>